<dbReference type="Proteomes" id="UP001216828">
    <property type="component" value="Chromosome"/>
</dbReference>
<dbReference type="InterPro" id="IPR008767">
    <property type="entry name" value="Phage_SPP1_head-tail_adaptor"/>
</dbReference>
<evidence type="ECO:0000313" key="2">
    <source>
        <dbReference type="Proteomes" id="UP001216828"/>
    </source>
</evidence>
<sequence>MRAGLLNRKVRVERPAAGTDDWGQPVQGWELVDEIMVSIAGETGLGAIRAGLQGGVPASISRYSFMARFQTVTALGIDATMRILYEGLVFEVKGITRDLARKDRAFIITEQGGNSG</sequence>
<protein>
    <submittedName>
        <fullName evidence="1">Head-tail adaptor protein</fullName>
    </submittedName>
</protein>
<dbReference type="InterPro" id="IPR038666">
    <property type="entry name" value="SSP1_head-tail_sf"/>
</dbReference>
<reference evidence="1 2" key="1">
    <citation type="submission" date="2021-08" db="EMBL/GenBank/DDBJ databases">
        <title>Stenotrophomonas forensis sp. nov., isolated from contaminated viral transport media.</title>
        <authorList>
            <person name="Nguyen S.V."/>
            <person name="Edwards D."/>
            <person name="Scott S."/>
            <person name="Doss J."/>
            <person name="Merid S."/>
            <person name="Zelaya E."/>
            <person name="Maza C."/>
            <person name="Mann M."/>
            <person name="Hamilton B."/>
            <person name="Blackwell R."/>
            <person name="Tran A."/>
            <person name="Hauser J."/>
        </authorList>
    </citation>
    <scope>NUCLEOTIDE SEQUENCE [LARGE SCALE GENOMIC DNA]</scope>
    <source>
        <strain evidence="1 2">DFS-20110405</strain>
    </source>
</reference>
<dbReference type="RefSeq" id="WP_274512440.1">
    <property type="nucleotide sequence ID" value="NZ_CP082270.1"/>
</dbReference>
<dbReference type="Pfam" id="PF05521">
    <property type="entry name" value="Phage_HCP"/>
    <property type="match status" value="1"/>
</dbReference>
<gene>
    <name evidence="1" type="ORF">K5L94_08655</name>
</gene>
<organism evidence="1 2">
    <name type="scientific">Stenotrophomonas forensis</name>
    <dbReference type="NCBI Taxonomy" id="2871169"/>
    <lineage>
        <taxon>Bacteria</taxon>
        <taxon>Pseudomonadati</taxon>
        <taxon>Pseudomonadota</taxon>
        <taxon>Gammaproteobacteria</taxon>
        <taxon>Lysobacterales</taxon>
        <taxon>Lysobacteraceae</taxon>
        <taxon>Stenotrophomonas</taxon>
        <taxon>Stenotrophomonas maltophilia group</taxon>
    </lineage>
</organism>
<name>A0ABY7Y5S4_9GAMM</name>
<dbReference type="EMBL" id="CP082270">
    <property type="protein sequence ID" value="WDM65325.1"/>
    <property type="molecule type" value="Genomic_DNA"/>
</dbReference>
<accession>A0ABY7Y5S4</accession>
<dbReference type="Gene3D" id="2.40.10.270">
    <property type="entry name" value="Bacteriophage SPP1 head-tail adaptor protein"/>
    <property type="match status" value="1"/>
</dbReference>
<evidence type="ECO:0000313" key="1">
    <source>
        <dbReference type="EMBL" id="WDM65325.1"/>
    </source>
</evidence>
<keyword evidence="2" id="KW-1185">Reference proteome</keyword>
<proteinExistence type="predicted"/>